<evidence type="ECO:0000256" key="1">
    <source>
        <dbReference type="ARBA" id="ARBA00004496"/>
    </source>
</evidence>
<feature type="domain" description="Thioesterase" evidence="7">
    <location>
        <begin position="123"/>
        <end position="197"/>
    </location>
</feature>
<organism evidence="8 9">
    <name type="scientific">Paramecium primaurelia</name>
    <dbReference type="NCBI Taxonomy" id="5886"/>
    <lineage>
        <taxon>Eukaryota</taxon>
        <taxon>Sar</taxon>
        <taxon>Alveolata</taxon>
        <taxon>Ciliophora</taxon>
        <taxon>Intramacronucleata</taxon>
        <taxon>Oligohymenophorea</taxon>
        <taxon>Peniculida</taxon>
        <taxon>Parameciidae</taxon>
        <taxon>Paramecium</taxon>
    </lineage>
</organism>
<evidence type="ECO:0000256" key="6">
    <source>
        <dbReference type="ARBA" id="ARBA00023098"/>
    </source>
</evidence>
<evidence type="ECO:0000313" key="8">
    <source>
        <dbReference type="EMBL" id="CAD8061989.1"/>
    </source>
</evidence>
<evidence type="ECO:0000256" key="4">
    <source>
        <dbReference type="ARBA" id="ARBA00022832"/>
    </source>
</evidence>
<keyword evidence="4" id="KW-0276">Fatty acid metabolism</keyword>
<sequence length="240" mass="27589">MKKNILLYGLAFAGGFAYERYYPYIKAFINNKSQKNDDHSFKSMLEEGNYIQPKVIELMHSSPDKHFLHNFIAQHNEALNVFKIYYPDKLEQKIYSDNLESEDKIHLHFVFNAADHLQGHSSIVHGGLLATLIDNAFGQLSYLASGQIPTATANLNINYRKPVKTNHDYMITAEIEKIEGRKVFLKATIYDQNKTICTEATGLFLTVQWGGQMWKNALDKIKEATNLDQKLIKIDQEQKK</sequence>
<comment type="subcellular location">
    <subcellularLocation>
        <location evidence="1">Cytoplasm</location>
    </subcellularLocation>
</comment>
<dbReference type="Pfam" id="PF03061">
    <property type="entry name" value="4HBT"/>
    <property type="match status" value="1"/>
</dbReference>
<dbReference type="GO" id="GO:0006631">
    <property type="term" value="P:fatty acid metabolic process"/>
    <property type="evidence" value="ECO:0007669"/>
    <property type="project" value="UniProtKB-KW"/>
</dbReference>
<dbReference type="Proteomes" id="UP000688137">
    <property type="component" value="Unassembled WGS sequence"/>
</dbReference>
<evidence type="ECO:0000259" key="7">
    <source>
        <dbReference type="Pfam" id="PF03061"/>
    </source>
</evidence>
<keyword evidence="9" id="KW-1185">Reference proteome</keyword>
<keyword evidence="3" id="KW-0378">Hydrolase</keyword>
<dbReference type="CDD" id="cd03443">
    <property type="entry name" value="PaaI_thioesterase"/>
    <property type="match status" value="1"/>
</dbReference>
<dbReference type="PANTHER" id="PTHR12418:SF19">
    <property type="entry name" value="ACYL-COENZYME A THIOESTERASE THEM4"/>
    <property type="match status" value="1"/>
</dbReference>
<keyword evidence="5" id="KW-0809">Transit peptide</keyword>
<dbReference type="GO" id="GO:0005737">
    <property type="term" value="C:cytoplasm"/>
    <property type="evidence" value="ECO:0007669"/>
    <property type="project" value="UniProtKB-SubCell"/>
</dbReference>
<evidence type="ECO:0000256" key="2">
    <source>
        <dbReference type="ARBA" id="ARBA00022490"/>
    </source>
</evidence>
<evidence type="ECO:0000313" key="9">
    <source>
        <dbReference type="Proteomes" id="UP000688137"/>
    </source>
</evidence>
<dbReference type="AlphaFoldDB" id="A0A8S1L3F9"/>
<evidence type="ECO:0000256" key="5">
    <source>
        <dbReference type="ARBA" id="ARBA00022946"/>
    </source>
</evidence>
<accession>A0A8S1L3F9</accession>
<dbReference type="PANTHER" id="PTHR12418">
    <property type="entry name" value="ACYL-COENZYME A THIOESTERASE THEM4"/>
    <property type="match status" value="1"/>
</dbReference>
<protein>
    <recommendedName>
        <fullName evidence="7">Thioesterase domain-containing protein</fullName>
    </recommendedName>
</protein>
<reference evidence="8" key="1">
    <citation type="submission" date="2021-01" db="EMBL/GenBank/DDBJ databases">
        <authorList>
            <consortium name="Genoscope - CEA"/>
            <person name="William W."/>
        </authorList>
    </citation>
    <scope>NUCLEOTIDE SEQUENCE</scope>
</reference>
<gene>
    <name evidence="8" type="ORF">PPRIM_AZ9-3.1.T0320273</name>
</gene>
<keyword evidence="6" id="KW-0443">Lipid metabolism</keyword>
<dbReference type="EMBL" id="CAJJDM010000031">
    <property type="protein sequence ID" value="CAD8061989.1"/>
    <property type="molecule type" value="Genomic_DNA"/>
</dbReference>
<dbReference type="InterPro" id="IPR052365">
    <property type="entry name" value="THEM4/THEM5_acyl-CoA_thioest"/>
</dbReference>
<proteinExistence type="predicted"/>
<name>A0A8S1L3F9_PARPR</name>
<dbReference type="GO" id="GO:0016787">
    <property type="term" value="F:hydrolase activity"/>
    <property type="evidence" value="ECO:0007669"/>
    <property type="project" value="UniProtKB-KW"/>
</dbReference>
<comment type="caution">
    <text evidence="8">The sequence shown here is derived from an EMBL/GenBank/DDBJ whole genome shotgun (WGS) entry which is preliminary data.</text>
</comment>
<dbReference type="InterPro" id="IPR006683">
    <property type="entry name" value="Thioestr_dom"/>
</dbReference>
<evidence type="ECO:0000256" key="3">
    <source>
        <dbReference type="ARBA" id="ARBA00022801"/>
    </source>
</evidence>
<keyword evidence="2" id="KW-0963">Cytoplasm</keyword>